<protein>
    <submittedName>
        <fullName evidence="2">Uncharacterized protein</fullName>
    </submittedName>
</protein>
<dbReference type="Pfam" id="PF02519">
    <property type="entry name" value="Auxin_inducible"/>
    <property type="match status" value="1"/>
</dbReference>
<dbReference type="PANTHER" id="PTHR31374:SF198">
    <property type="entry name" value="AUXIN-RESPONSIVE PROTEIN SAUR72"/>
    <property type="match status" value="1"/>
</dbReference>
<dbReference type="EMBL" id="JBDFQZ010000003">
    <property type="protein sequence ID" value="KAK9741293.1"/>
    <property type="molecule type" value="Genomic_DNA"/>
</dbReference>
<sequence length="132" mass="14792">MKHLIKRLSKISDSSSSTYTLLRSDFLLSHRPPRGPTSTTRRRTVPSGHVPVLVGDEMARFVVSADVMNHPVFVKLLNISAQEYGYDQKGALRIPCNVVVFEKILRVIRHGGDFSADVLDFINSFLSSTDDF</sequence>
<evidence type="ECO:0000256" key="1">
    <source>
        <dbReference type="ARBA" id="ARBA00006974"/>
    </source>
</evidence>
<dbReference type="AlphaFoldDB" id="A0AAW1M4Y6"/>
<reference evidence="2" key="1">
    <citation type="submission" date="2024-03" db="EMBL/GenBank/DDBJ databases">
        <title>WGS assembly of Saponaria officinalis var. Norfolk2.</title>
        <authorList>
            <person name="Jenkins J."/>
            <person name="Shu S."/>
            <person name="Grimwood J."/>
            <person name="Barry K."/>
            <person name="Goodstein D."/>
            <person name="Schmutz J."/>
            <person name="Leebens-Mack J."/>
            <person name="Osbourn A."/>
        </authorList>
    </citation>
    <scope>NUCLEOTIDE SEQUENCE [LARGE SCALE GENOMIC DNA]</scope>
    <source>
        <strain evidence="2">JIC</strain>
    </source>
</reference>
<evidence type="ECO:0000313" key="2">
    <source>
        <dbReference type="EMBL" id="KAK9741293.1"/>
    </source>
</evidence>
<name>A0AAW1M4Y6_SAPOF</name>
<evidence type="ECO:0000313" key="3">
    <source>
        <dbReference type="Proteomes" id="UP001443914"/>
    </source>
</evidence>
<accession>A0AAW1M4Y6</accession>
<dbReference type="PANTHER" id="PTHR31374">
    <property type="entry name" value="AUXIN-INDUCED PROTEIN-LIKE-RELATED"/>
    <property type="match status" value="1"/>
</dbReference>
<comment type="similarity">
    <text evidence="1">Belongs to the ARG7 family.</text>
</comment>
<proteinExistence type="inferred from homology"/>
<dbReference type="InterPro" id="IPR003676">
    <property type="entry name" value="SAUR_fam"/>
</dbReference>
<organism evidence="2 3">
    <name type="scientific">Saponaria officinalis</name>
    <name type="common">Common soapwort</name>
    <name type="synonym">Lychnis saponaria</name>
    <dbReference type="NCBI Taxonomy" id="3572"/>
    <lineage>
        <taxon>Eukaryota</taxon>
        <taxon>Viridiplantae</taxon>
        <taxon>Streptophyta</taxon>
        <taxon>Embryophyta</taxon>
        <taxon>Tracheophyta</taxon>
        <taxon>Spermatophyta</taxon>
        <taxon>Magnoliopsida</taxon>
        <taxon>eudicotyledons</taxon>
        <taxon>Gunneridae</taxon>
        <taxon>Pentapetalae</taxon>
        <taxon>Caryophyllales</taxon>
        <taxon>Caryophyllaceae</taxon>
        <taxon>Caryophylleae</taxon>
        <taxon>Saponaria</taxon>
    </lineage>
</organism>
<dbReference type="GO" id="GO:0009733">
    <property type="term" value="P:response to auxin"/>
    <property type="evidence" value="ECO:0007669"/>
    <property type="project" value="InterPro"/>
</dbReference>
<dbReference type="Proteomes" id="UP001443914">
    <property type="component" value="Unassembled WGS sequence"/>
</dbReference>
<gene>
    <name evidence="2" type="ORF">RND81_03G095600</name>
</gene>
<keyword evidence="3" id="KW-1185">Reference proteome</keyword>
<comment type="caution">
    <text evidence="2">The sequence shown here is derived from an EMBL/GenBank/DDBJ whole genome shotgun (WGS) entry which is preliminary data.</text>
</comment>